<dbReference type="Proteomes" id="UP000631114">
    <property type="component" value="Unassembled WGS sequence"/>
</dbReference>
<feature type="compositionally biased region" description="Polar residues" evidence="1">
    <location>
        <begin position="225"/>
        <end position="235"/>
    </location>
</feature>
<accession>A0A835M423</accession>
<sequence>MLRCVFLPRAENPSIFKPPPSLLQTFPPLLPTPQPIPISTPILPTPPPISTIILPTPPLISTPILPTPPPKISNPKPQPINPNPPPTKDIVAVTVEVKEDVHNCLVENQNFVGRNLLKWIYIDRKEDSPHEDDLKVSSFKEEDTIMVEVVLKHFEFEDPFAEYCNKLWLPLATQTGKRILEATLGALCLGNQCEGTEALAVAIINPEQRVVNGNDDSGEMRLSSVEDNGQQAQQTQNEILSLSNINSESRLLHPFMEGRTLAKSFGRSNTKNSKEILKVVLRNSQKTRRYDESKRPSPGGPDPQHHAMNQT</sequence>
<feature type="region of interest" description="Disordered" evidence="1">
    <location>
        <begin position="210"/>
        <end position="235"/>
    </location>
</feature>
<protein>
    <submittedName>
        <fullName evidence="2">Uncharacterized protein</fullName>
    </submittedName>
</protein>
<name>A0A835M423_9MAGN</name>
<dbReference type="AlphaFoldDB" id="A0A835M423"/>
<proteinExistence type="predicted"/>
<dbReference type="EMBL" id="JADFTS010000004">
    <property type="protein sequence ID" value="KAF9609971.1"/>
    <property type="molecule type" value="Genomic_DNA"/>
</dbReference>
<comment type="caution">
    <text evidence="2">The sequence shown here is derived from an EMBL/GenBank/DDBJ whole genome shotgun (WGS) entry which is preliminary data.</text>
</comment>
<feature type="region of interest" description="Disordered" evidence="1">
    <location>
        <begin position="282"/>
        <end position="311"/>
    </location>
</feature>
<keyword evidence="3" id="KW-1185">Reference proteome</keyword>
<evidence type="ECO:0000313" key="2">
    <source>
        <dbReference type="EMBL" id="KAF9609971.1"/>
    </source>
</evidence>
<gene>
    <name evidence="2" type="ORF">IFM89_019527</name>
</gene>
<reference evidence="2 3" key="1">
    <citation type="submission" date="2020-10" db="EMBL/GenBank/DDBJ databases">
        <title>The Coptis chinensis genome and diversification of protoberbering-type alkaloids.</title>
        <authorList>
            <person name="Wang B."/>
            <person name="Shu S."/>
            <person name="Song C."/>
            <person name="Liu Y."/>
        </authorList>
    </citation>
    <scope>NUCLEOTIDE SEQUENCE [LARGE SCALE GENOMIC DNA]</scope>
    <source>
        <strain evidence="2">HL-2020</strain>
        <tissue evidence="2">Leaf</tissue>
    </source>
</reference>
<dbReference type="OrthoDB" id="1578197at2759"/>
<evidence type="ECO:0000256" key="1">
    <source>
        <dbReference type="SAM" id="MobiDB-lite"/>
    </source>
</evidence>
<organism evidence="2 3">
    <name type="scientific">Coptis chinensis</name>
    <dbReference type="NCBI Taxonomy" id="261450"/>
    <lineage>
        <taxon>Eukaryota</taxon>
        <taxon>Viridiplantae</taxon>
        <taxon>Streptophyta</taxon>
        <taxon>Embryophyta</taxon>
        <taxon>Tracheophyta</taxon>
        <taxon>Spermatophyta</taxon>
        <taxon>Magnoliopsida</taxon>
        <taxon>Ranunculales</taxon>
        <taxon>Ranunculaceae</taxon>
        <taxon>Coptidoideae</taxon>
        <taxon>Coptis</taxon>
    </lineage>
</organism>
<evidence type="ECO:0000313" key="3">
    <source>
        <dbReference type="Proteomes" id="UP000631114"/>
    </source>
</evidence>